<keyword evidence="2" id="KW-1185">Reference proteome</keyword>
<sequence>MILIKKKKAIFIHIHRTGGSSMISLLKQALPNQVDVIAQHGNPTTMEGKLLRQYPDYFVFSMVRNPWDRLLSWYSLVHKHDPLDIKAERVRFEHFLKDHAHNDGSDSFLFNQVDYFDTTTHTIDDITIYRYEHYKEETQKIAKQLDITIKEIPRVNETKPKNYSDYYTEQSKAIVAEKCARDIAYFGYSF</sequence>
<reference evidence="1 2" key="1">
    <citation type="submission" date="2017-06" db="EMBL/GenBank/DDBJ databases">
        <authorList>
            <person name="Kim H.J."/>
            <person name="Triplett B.A."/>
        </authorList>
    </citation>
    <scope>NUCLEOTIDE SEQUENCE [LARGE SCALE GENOMIC DNA]</scope>
    <source>
        <strain evidence="1 2">DSM 25597</strain>
    </source>
</reference>
<proteinExistence type="predicted"/>
<dbReference type="EMBL" id="FZNY01000009">
    <property type="protein sequence ID" value="SNS26926.1"/>
    <property type="molecule type" value="Genomic_DNA"/>
</dbReference>
<dbReference type="AlphaFoldDB" id="A0A239D327"/>
<dbReference type="Proteomes" id="UP000198379">
    <property type="component" value="Unassembled WGS sequence"/>
</dbReference>
<dbReference type="GO" id="GO:0016020">
    <property type="term" value="C:membrane"/>
    <property type="evidence" value="ECO:0007669"/>
    <property type="project" value="InterPro"/>
</dbReference>
<accession>A0A239D327</accession>
<protein>
    <submittedName>
        <fullName evidence="1">Sulfotransferase family protein</fullName>
    </submittedName>
</protein>
<name>A0A239D327_9FLAO</name>
<dbReference type="OrthoDB" id="288532at2"/>
<dbReference type="SUPFAM" id="SSF52540">
    <property type="entry name" value="P-loop containing nucleoside triphosphate hydrolases"/>
    <property type="match status" value="1"/>
</dbReference>
<gene>
    <name evidence="1" type="ORF">SAMN06265376_109127</name>
</gene>
<evidence type="ECO:0000313" key="2">
    <source>
        <dbReference type="Proteomes" id="UP000198379"/>
    </source>
</evidence>
<dbReference type="RefSeq" id="WP_089373615.1">
    <property type="nucleotide sequence ID" value="NZ_BMEP01000001.1"/>
</dbReference>
<organism evidence="1 2">
    <name type="scientific">Dokdonia pacifica</name>
    <dbReference type="NCBI Taxonomy" id="1627892"/>
    <lineage>
        <taxon>Bacteria</taxon>
        <taxon>Pseudomonadati</taxon>
        <taxon>Bacteroidota</taxon>
        <taxon>Flavobacteriia</taxon>
        <taxon>Flavobacteriales</taxon>
        <taxon>Flavobacteriaceae</taxon>
        <taxon>Dokdonia</taxon>
    </lineage>
</organism>
<dbReference type="GO" id="GO:0008146">
    <property type="term" value="F:sulfotransferase activity"/>
    <property type="evidence" value="ECO:0007669"/>
    <property type="project" value="InterPro"/>
</dbReference>
<dbReference type="InterPro" id="IPR027417">
    <property type="entry name" value="P-loop_NTPase"/>
</dbReference>
<evidence type="ECO:0000313" key="1">
    <source>
        <dbReference type="EMBL" id="SNS26926.1"/>
    </source>
</evidence>
<dbReference type="InterPro" id="IPR005331">
    <property type="entry name" value="Sulfotransferase"/>
</dbReference>
<dbReference type="Gene3D" id="3.40.50.300">
    <property type="entry name" value="P-loop containing nucleotide triphosphate hydrolases"/>
    <property type="match status" value="1"/>
</dbReference>
<keyword evidence="1" id="KW-0808">Transferase</keyword>
<dbReference type="Pfam" id="PF03567">
    <property type="entry name" value="Sulfotransfer_2"/>
    <property type="match status" value="1"/>
</dbReference>